<dbReference type="EMBL" id="QXFV01001093">
    <property type="protein sequence ID" value="KAE9015451.1"/>
    <property type="molecule type" value="Genomic_DNA"/>
</dbReference>
<evidence type="ECO:0000313" key="4">
    <source>
        <dbReference type="EMBL" id="KAE9015451.1"/>
    </source>
</evidence>
<dbReference type="Proteomes" id="UP000429607">
    <property type="component" value="Unassembled WGS sequence"/>
</dbReference>
<evidence type="ECO:0000259" key="3">
    <source>
        <dbReference type="PROSITE" id="PS50237"/>
    </source>
</evidence>
<evidence type="ECO:0000313" key="5">
    <source>
        <dbReference type="EMBL" id="KAE9037329.1"/>
    </source>
</evidence>
<evidence type="ECO:0000256" key="1">
    <source>
        <dbReference type="PROSITE-ProRule" id="PRU00104"/>
    </source>
</evidence>
<protein>
    <recommendedName>
        <fullName evidence="3">HECT domain-containing protein</fullName>
    </recommendedName>
</protein>
<dbReference type="EMBL" id="QXFU01000301">
    <property type="protein sequence ID" value="KAE9037329.1"/>
    <property type="molecule type" value="Genomic_DNA"/>
</dbReference>
<keyword evidence="1" id="KW-0833">Ubl conjugation pathway</keyword>
<feature type="domain" description="HECT" evidence="3">
    <location>
        <begin position="1"/>
        <end position="30"/>
    </location>
</feature>
<comment type="caution">
    <text evidence="1">Lacks conserved residue(s) required for the propagation of feature annotation.</text>
</comment>
<comment type="caution">
    <text evidence="4">The sequence shown here is derived from an EMBL/GenBank/DDBJ whole genome shotgun (WGS) entry which is preliminary data.</text>
</comment>
<evidence type="ECO:0000256" key="2">
    <source>
        <dbReference type="SAM" id="MobiDB-lite"/>
    </source>
</evidence>
<proteinExistence type="predicted"/>
<dbReference type="Proteomes" id="UP000435112">
    <property type="component" value="Unassembled WGS sequence"/>
</dbReference>
<dbReference type="AlphaFoldDB" id="A0A6A3L7K3"/>
<accession>A0A6A3L7K3</accession>
<feature type="region of interest" description="Disordered" evidence="2">
    <location>
        <begin position="32"/>
        <end position="54"/>
    </location>
</feature>
<dbReference type="GO" id="GO:0004842">
    <property type="term" value="F:ubiquitin-protein transferase activity"/>
    <property type="evidence" value="ECO:0007669"/>
    <property type="project" value="InterPro"/>
</dbReference>
<sequence>MHMTFLDDSGVDVGWLHREGFMMLTKLLTNTKAEPKPHRGGLRVRPGLEFPLRQ</sequence>
<evidence type="ECO:0000313" key="7">
    <source>
        <dbReference type="Proteomes" id="UP000435112"/>
    </source>
</evidence>
<name>A0A6A3L7K3_9STRA</name>
<gene>
    <name evidence="4" type="ORF">PR001_g14904</name>
    <name evidence="5" type="ORF">PR002_g6633</name>
</gene>
<dbReference type="PROSITE" id="PS50237">
    <property type="entry name" value="HECT"/>
    <property type="match status" value="1"/>
</dbReference>
<reference evidence="6 7" key="1">
    <citation type="submission" date="2018-09" db="EMBL/GenBank/DDBJ databases">
        <title>Genomic investigation of the strawberry pathogen Phytophthora fragariae indicates pathogenicity is determined by transcriptional variation in three key races.</title>
        <authorList>
            <person name="Adams T.M."/>
            <person name="Armitage A.D."/>
            <person name="Sobczyk M.K."/>
            <person name="Bates H.J."/>
            <person name="Dunwell J.M."/>
            <person name="Nellist C.F."/>
            <person name="Harrison R.J."/>
        </authorList>
    </citation>
    <scope>NUCLEOTIDE SEQUENCE [LARGE SCALE GENOMIC DNA]</scope>
    <source>
        <strain evidence="4 6">SCRP249</strain>
        <strain evidence="5 7">SCRP324</strain>
    </source>
</reference>
<dbReference type="InterPro" id="IPR000569">
    <property type="entry name" value="HECT_dom"/>
</dbReference>
<evidence type="ECO:0000313" key="6">
    <source>
        <dbReference type="Proteomes" id="UP000429607"/>
    </source>
</evidence>
<dbReference type="OrthoDB" id="8068875at2759"/>
<organism evidence="4 6">
    <name type="scientific">Phytophthora rubi</name>
    <dbReference type="NCBI Taxonomy" id="129364"/>
    <lineage>
        <taxon>Eukaryota</taxon>
        <taxon>Sar</taxon>
        <taxon>Stramenopiles</taxon>
        <taxon>Oomycota</taxon>
        <taxon>Peronosporomycetes</taxon>
        <taxon>Peronosporales</taxon>
        <taxon>Peronosporaceae</taxon>
        <taxon>Phytophthora</taxon>
    </lineage>
</organism>